<protein>
    <submittedName>
        <fullName evidence="1">CLUMA_CG014866, isoform A</fullName>
    </submittedName>
</protein>
<dbReference type="EMBL" id="CVRI01000056">
    <property type="protein sequence ID" value="CRL01643.1"/>
    <property type="molecule type" value="Genomic_DNA"/>
</dbReference>
<dbReference type="Proteomes" id="UP000183832">
    <property type="component" value="Unassembled WGS sequence"/>
</dbReference>
<proteinExistence type="predicted"/>
<sequence>MTCKSSKTKRFAVSAITVAECQRSYIRPCQVEITKNSEKRTQGIVKKSHNYAHNMQVCTMLRPQKRWSRSQILLILDEKSQTPFNAEATYKN</sequence>
<gene>
    <name evidence="1" type="ORF">CLUMA_CG014866</name>
</gene>
<evidence type="ECO:0000313" key="2">
    <source>
        <dbReference type="Proteomes" id="UP000183832"/>
    </source>
</evidence>
<dbReference type="AlphaFoldDB" id="A0A1J1IN45"/>
<organism evidence="1 2">
    <name type="scientific">Clunio marinus</name>
    <dbReference type="NCBI Taxonomy" id="568069"/>
    <lineage>
        <taxon>Eukaryota</taxon>
        <taxon>Metazoa</taxon>
        <taxon>Ecdysozoa</taxon>
        <taxon>Arthropoda</taxon>
        <taxon>Hexapoda</taxon>
        <taxon>Insecta</taxon>
        <taxon>Pterygota</taxon>
        <taxon>Neoptera</taxon>
        <taxon>Endopterygota</taxon>
        <taxon>Diptera</taxon>
        <taxon>Nematocera</taxon>
        <taxon>Chironomoidea</taxon>
        <taxon>Chironomidae</taxon>
        <taxon>Clunio</taxon>
    </lineage>
</organism>
<name>A0A1J1IN45_9DIPT</name>
<accession>A0A1J1IN45</accession>
<keyword evidence="2" id="KW-1185">Reference proteome</keyword>
<evidence type="ECO:0000313" key="1">
    <source>
        <dbReference type="EMBL" id="CRL01643.1"/>
    </source>
</evidence>
<reference evidence="1 2" key="1">
    <citation type="submission" date="2015-04" db="EMBL/GenBank/DDBJ databases">
        <authorList>
            <person name="Syromyatnikov M.Y."/>
            <person name="Popov V.N."/>
        </authorList>
    </citation>
    <scope>NUCLEOTIDE SEQUENCE [LARGE SCALE GENOMIC DNA]</scope>
</reference>